<keyword evidence="3" id="KW-0479">Metal-binding</keyword>
<dbReference type="PROSITE" id="PS50980">
    <property type="entry name" value="COA_CT_NTER"/>
    <property type="match status" value="1"/>
</dbReference>
<evidence type="ECO:0000313" key="8">
    <source>
        <dbReference type="EMBL" id="KPV48317.1"/>
    </source>
</evidence>
<protein>
    <submittedName>
        <fullName evidence="8">Acetyl-CoA carboxyl transferase</fullName>
    </submittedName>
</protein>
<evidence type="ECO:0000256" key="4">
    <source>
        <dbReference type="ARBA" id="ARBA00022771"/>
    </source>
</evidence>
<dbReference type="GO" id="GO:0003989">
    <property type="term" value="F:acetyl-CoA carboxylase activity"/>
    <property type="evidence" value="ECO:0007669"/>
    <property type="project" value="TreeGrafter"/>
</dbReference>
<dbReference type="InterPro" id="IPR029045">
    <property type="entry name" value="ClpP/crotonase-like_dom_sf"/>
</dbReference>
<dbReference type="PANTHER" id="PTHR42995">
    <property type="entry name" value="ACETYL-COENZYME A CARBOXYLASE CARBOXYL TRANSFERASE SUBUNIT BETA, CHLOROPLASTIC"/>
    <property type="match status" value="1"/>
</dbReference>
<evidence type="ECO:0000259" key="7">
    <source>
        <dbReference type="PROSITE" id="PS50980"/>
    </source>
</evidence>
<dbReference type="GO" id="GO:0008270">
    <property type="term" value="F:zinc ion binding"/>
    <property type="evidence" value="ECO:0007669"/>
    <property type="project" value="UniProtKB-KW"/>
</dbReference>
<dbReference type="Proteomes" id="UP000050509">
    <property type="component" value="Unassembled WGS sequence"/>
</dbReference>
<dbReference type="GO" id="GO:0006633">
    <property type="term" value="P:fatty acid biosynthetic process"/>
    <property type="evidence" value="ECO:0007669"/>
    <property type="project" value="TreeGrafter"/>
</dbReference>
<keyword evidence="9" id="KW-1185">Reference proteome</keyword>
<reference evidence="8 9" key="1">
    <citation type="submission" date="2015-09" db="EMBL/GenBank/DDBJ databases">
        <title>Draft genome sequence of Kouleothrix aurantiaca JCM 19913.</title>
        <authorList>
            <person name="Hemp J."/>
        </authorList>
    </citation>
    <scope>NUCLEOTIDE SEQUENCE [LARGE SCALE GENOMIC DNA]</scope>
    <source>
        <strain evidence="8 9">COM-B</strain>
    </source>
</reference>
<name>A0A0N8PQX2_9CHLR</name>
<evidence type="ECO:0000256" key="1">
    <source>
        <dbReference type="ARBA" id="ARBA00004496"/>
    </source>
</evidence>
<keyword evidence="5" id="KW-0862">Zinc</keyword>
<dbReference type="GO" id="GO:0016740">
    <property type="term" value="F:transferase activity"/>
    <property type="evidence" value="ECO:0007669"/>
    <property type="project" value="UniProtKB-KW"/>
</dbReference>
<keyword evidence="4" id="KW-0863">Zinc-finger</keyword>
<evidence type="ECO:0000256" key="2">
    <source>
        <dbReference type="ARBA" id="ARBA00022679"/>
    </source>
</evidence>
<dbReference type="PANTHER" id="PTHR42995:SF5">
    <property type="entry name" value="ACETYL-COENZYME A CARBOXYLASE CARBOXYL TRANSFERASE SUBUNIT BETA, CHLOROPLASTIC"/>
    <property type="match status" value="1"/>
</dbReference>
<sequence>MKEWFRRQPKHFTPGARDNGQQIPDNMWVKCPSCGELNYAKQLNDNLKVCKCGYHMRLSAREWLGLLDAGSFVEDDADLAPCDPLDFVSTKDVYVQKLVENQDRTGLYDALVSGHGTLDGSPLHVA</sequence>
<keyword evidence="2 8" id="KW-0808">Transferase</keyword>
<comment type="subcellular location">
    <subcellularLocation>
        <location evidence="1">Cytoplasm</location>
    </subcellularLocation>
</comment>
<dbReference type="InterPro" id="IPR041010">
    <property type="entry name" value="Znf-ACC"/>
</dbReference>
<dbReference type="GO" id="GO:2001295">
    <property type="term" value="P:malonyl-CoA biosynthetic process"/>
    <property type="evidence" value="ECO:0007669"/>
    <property type="project" value="TreeGrafter"/>
</dbReference>
<dbReference type="GO" id="GO:0005737">
    <property type="term" value="C:cytoplasm"/>
    <property type="evidence" value="ECO:0007669"/>
    <property type="project" value="UniProtKB-SubCell"/>
</dbReference>
<dbReference type="EMBL" id="LJCR01002751">
    <property type="protein sequence ID" value="KPV48317.1"/>
    <property type="molecule type" value="Genomic_DNA"/>
</dbReference>
<feature type="domain" description="CoA carboxyltransferase N-terminal" evidence="7">
    <location>
        <begin position="27"/>
        <end position="126"/>
    </location>
</feature>
<organism evidence="8 9">
    <name type="scientific">Kouleothrix aurantiaca</name>
    <dbReference type="NCBI Taxonomy" id="186479"/>
    <lineage>
        <taxon>Bacteria</taxon>
        <taxon>Bacillati</taxon>
        <taxon>Chloroflexota</taxon>
        <taxon>Chloroflexia</taxon>
        <taxon>Chloroflexales</taxon>
        <taxon>Roseiflexineae</taxon>
        <taxon>Roseiflexaceae</taxon>
        <taxon>Kouleothrix</taxon>
    </lineage>
</organism>
<evidence type="ECO:0000256" key="5">
    <source>
        <dbReference type="ARBA" id="ARBA00022833"/>
    </source>
</evidence>
<evidence type="ECO:0000256" key="3">
    <source>
        <dbReference type="ARBA" id="ARBA00022723"/>
    </source>
</evidence>
<dbReference type="InterPro" id="IPR011762">
    <property type="entry name" value="COA_CT_N"/>
</dbReference>
<comment type="caution">
    <text evidence="8">The sequence shown here is derived from an EMBL/GenBank/DDBJ whole genome shotgun (WGS) entry which is preliminary data.</text>
</comment>
<dbReference type="SUPFAM" id="SSF52096">
    <property type="entry name" value="ClpP/crotonase"/>
    <property type="match status" value="1"/>
</dbReference>
<evidence type="ECO:0000313" key="9">
    <source>
        <dbReference type="Proteomes" id="UP000050509"/>
    </source>
</evidence>
<comment type="function">
    <text evidence="6">Component of the acetyl coenzyme A carboxylase (ACC) complex. Biotin carboxylase (BC) catalyzes the carboxylation of biotin on its carrier protein (BCCP) and then the CO(2) group is transferred by the transcarboxylase to acetyl-CoA to form malonyl-CoA.</text>
</comment>
<evidence type="ECO:0000256" key="6">
    <source>
        <dbReference type="ARBA" id="ARBA00025280"/>
    </source>
</evidence>
<gene>
    <name evidence="8" type="ORF">SE17_38720</name>
</gene>
<feature type="non-terminal residue" evidence="8">
    <location>
        <position position="126"/>
    </location>
</feature>
<dbReference type="Gene3D" id="3.90.226.10">
    <property type="entry name" value="2-enoyl-CoA Hydratase, Chain A, domain 1"/>
    <property type="match status" value="1"/>
</dbReference>
<dbReference type="AlphaFoldDB" id="A0A0N8PQX2"/>
<accession>A0A0N8PQX2</accession>
<dbReference type="Pfam" id="PF17848">
    <property type="entry name" value="Zn_ribbon_ACC"/>
    <property type="match status" value="1"/>
</dbReference>
<proteinExistence type="predicted"/>